<keyword evidence="11" id="KW-1185">Reference proteome</keyword>
<comment type="caution">
    <text evidence="10">The sequence shown here is derived from an EMBL/GenBank/DDBJ whole genome shotgun (WGS) entry which is preliminary data.</text>
</comment>
<dbReference type="InterPro" id="IPR010065">
    <property type="entry name" value="AA_ABC_transptr_permease_3TM"/>
</dbReference>
<dbReference type="EMBL" id="BAAATD010000001">
    <property type="protein sequence ID" value="GAA2580539.1"/>
    <property type="molecule type" value="Genomic_DNA"/>
</dbReference>
<dbReference type="InterPro" id="IPR035906">
    <property type="entry name" value="MetI-like_sf"/>
</dbReference>
<proteinExistence type="inferred from homology"/>
<evidence type="ECO:0000313" key="11">
    <source>
        <dbReference type="Proteomes" id="UP001501509"/>
    </source>
</evidence>
<keyword evidence="4 8" id="KW-0812">Transmembrane</keyword>
<keyword evidence="2 8" id="KW-0813">Transport</keyword>
<sequence>MSEILKSPLLWDGAVKTLQLTLYSAVIALVLAFVFGVMGTSSHLAARAAGRTYVEFFRGLPALVLMFWFFNSLPLVGFKIETLFCGVLALALNYGAYGAEVVRGSINAVPKAQFEATIALNMRPHQRMWRVLLPQAFPLMLPPFGNLLIELLKATAIVSLISISDLMFGAEKLRASTGKSVTVYLIVLVVYFVIAQVLQLLVRFLERRSQRILGRRPQRRAATAIAGTAGAGGLTGVGRTGT</sequence>
<keyword evidence="6 8" id="KW-1133">Transmembrane helix</keyword>
<evidence type="ECO:0000256" key="2">
    <source>
        <dbReference type="ARBA" id="ARBA00022448"/>
    </source>
</evidence>
<dbReference type="Gene3D" id="1.10.3720.10">
    <property type="entry name" value="MetI-like"/>
    <property type="match status" value="1"/>
</dbReference>
<name>A0ABN3PFC5_9ACTN</name>
<evidence type="ECO:0000256" key="7">
    <source>
        <dbReference type="ARBA" id="ARBA00023136"/>
    </source>
</evidence>
<dbReference type="NCBIfam" id="TIGR03004">
    <property type="entry name" value="ectoine_ehuC"/>
    <property type="match status" value="1"/>
</dbReference>
<dbReference type="InterPro" id="IPR014342">
    <property type="entry name" value="Ectoine_EhuC"/>
</dbReference>
<dbReference type="Pfam" id="PF00528">
    <property type="entry name" value="BPD_transp_1"/>
    <property type="match status" value="1"/>
</dbReference>
<dbReference type="InterPro" id="IPR043429">
    <property type="entry name" value="ArtM/GltK/GlnP/TcyL/YhdX-like"/>
</dbReference>
<dbReference type="PANTHER" id="PTHR30614:SF0">
    <property type="entry name" value="L-CYSTINE TRANSPORT SYSTEM PERMEASE PROTEIN TCYL"/>
    <property type="match status" value="1"/>
</dbReference>
<evidence type="ECO:0000256" key="3">
    <source>
        <dbReference type="ARBA" id="ARBA00022475"/>
    </source>
</evidence>
<keyword evidence="5" id="KW-0029">Amino-acid transport</keyword>
<reference evidence="10 11" key="1">
    <citation type="journal article" date="2019" name="Int. J. Syst. Evol. Microbiol.">
        <title>The Global Catalogue of Microorganisms (GCM) 10K type strain sequencing project: providing services to taxonomists for standard genome sequencing and annotation.</title>
        <authorList>
            <consortium name="The Broad Institute Genomics Platform"/>
            <consortium name="The Broad Institute Genome Sequencing Center for Infectious Disease"/>
            <person name="Wu L."/>
            <person name="Ma J."/>
        </authorList>
    </citation>
    <scope>NUCLEOTIDE SEQUENCE [LARGE SCALE GENOMIC DNA]</scope>
    <source>
        <strain evidence="10 11">JCM 6833</strain>
    </source>
</reference>
<dbReference type="InterPro" id="IPR000515">
    <property type="entry name" value="MetI-like"/>
</dbReference>
<evidence type="ECO:0000259" key="9">
    <source>
        <dbReference type="PROSITE" id="PS50928"/>
    </source>
</evidence>
<keyword evidence="7 8" id="KW-0472">Membrane</keyword>
<accession>A0ABN3PFC5</accession>
<protein>
    <submittedName>
        <fullName evidence="10">Ectoine/hydroxyectoine ABC transporter permease subunit EhuC</fullName>
    </submittedName>
</protein>
<organism evidence="10 11">
    <name type="scientific">Actinomadura fulvescens</name>
    <dbReference type="NCBI Taxonomy" id="46160"/>
    <lineage>
        <taxon>Bacteria</taxon>
        <taxon>Bacillati</taxon>
        <taxon>Actinomycetota</taxon>
        <taxon>Actinomycetes</taxon>
        <taxon>Streptosporangiales</taxon>
        <taxon>Thermomonosporaceae</taxon>
        <taxon>Actinomadura</taxon>
    </lineage>
</organism>
<feature type="transmembrane region" description="Helical" evidence="8">
    <location>
        <begin position="20"/>
        <end position="40"/>
    </location>
</feature>
<dbReference type="SUPFAM" id="SSF161098">
    <property type="entry name" value="MetI-like"/>
    <property type="match status" value="1"/>
</dbReference>
<feature type="transmembrane region" description="Helical" evidence="8">
    <location>
        <begin position="136"/>
        <end position="163"/>
    </location>
</feature>
<feature type="transmembrane region" description="Helical" evidence="8">
    <location>
        <begin position="76"/>
        <end position="97"/>
    </location>
</feature>
<evidence type="ECO:0000256" key="1">
    <source>
        <dbReference type="ARBA" id="ARBA00004651"/>
    </source>
</evidence>
<feature type="domain" description="ABC transmembrane type-1" evidence="9">
    <location>
        <begin position="14"/>
        <end position="202"/>
    </location>
</feature>
<gene>
    <name evidence="10" type="primary">ehuC</name>
    <name evidence="10" type="ORF">GCM10010411_11350</name>
</gene>
<dbReference type="CDD" id="cd06261">
    <property type="entry name" value="TM_PBP2"/>
    <property type="match status" value="1"/>
</dbReference>
<dbReference type="PROSITE" id="PS50928">
    <property type="entry name" value="ABC_TM1"/>
    <property type="match status" value="1"/>
</dbReference>
<evidence type="ECO:0000256" key="5">
    <source>
        <dbReference type="ARBA" id="ARBA00022970"/>
    </source>
</evidence>
<comment type="subcellular location">
    <subcellularLocation>
        <location evidence="1 8">Cell membrane</location>
        <topology evidence="1 8">Multi-pass membrane protein</topology>
    </subcellularLocation>
</comment>
<evidence type="ECO:0000256" key="6">
    <source>
        <dbReference type="ARBA" id="ARBA00022989"/>
    </source>
</evidence>
<dbReference type="NCBIfam" id="TIGR01726">
    <property type="entry name" value="HEQRo_perm_3TM"/>
    <property type="match status" value="1"/>
</dbReference>
<feature type="transmembrane region" description="Helical" evidence="8">
    <location>
        <begin position="52"/>
        <end position="70"/>
    </location>
</feature>
<dbReference type="Proteomes" id="UP001501509">
    <property type="component" value="Unassembled WGS sequence"/>
</dbReference>
<evidence type="ECO:0000313" key="10">
    <source>
        <dbReference type="EMBL" id="GAA2580539.1"/>
    </source>
</evidence>
<keyword evidence="3" id="KW-1003">Cell membrane</keyword>
<evidence type="ECO:0000256" key="4">
    <source>
        <dbReference type="ARBA" id="ARBA00022692"/>
    </source>
</evidence>
<comment type="similarity">
    <text evidence="8">Belongs to the binding-protein-dependent transport system permease family.</text>
</comment>
<dbReference type="PANTHER" id="PTHR30614">
    <property type="entry name" value="MEMBRANE COMPONENT OF AMINO ACID ABC TRANSPORTER"/>
    <property type="match status" value="1"/>
</dbReference>
<feature type="transmembrane region" description="Helical" evidence="8">
    <location>
        <begin position="183"/>
        <end position="205"/>
    </location>
</feature>
<dbReference type="RefSeq" id="WP_344538284.1">
    <property type="nucleotide sequence ID" value="NZ_BAAATD010000001.1"/>
</dbReference>
<evidence type="ECO:0000256" key="8">
    <source>
        <dbReference type="RuleBase" id="RU363032"/>
    </source>
</evidence>